<comment type="catalytic activity">
    <reaction evidence="10">
        <text>adenosine + H2O + H(+) = inosine + NH4(+)</text>
        <dbReference type="Rhea" id="RHEA:24408"/>
        <dbReference type="ChEBI" id="CHEBI:15377"/>
        <dbReference type="ChEBI" id="CHEBI:15378"/>
        <dbReference type="ChEBI" id="CHEBI:16335"/>
        <dbReference type="ChEBI" id="CHEBI:17596"/>
        <dbReference type="ChEBI" id="CHEBI:28938"/>
        <dbReference type="EC" id="3.5.4.4"/>
    </reaction>
</comment>
<accession>A0A7R8UQR8</accession>
<gene>
    <name evidence="14" type="ORF">HERILL_LOCUS8105</name>
</gene>
<dbReference type="InParanoid" id="A0A7R8UQR8"/>
<dbReference type="PANTHER" id="PTHR11409:SF39">
    <property type="entry name" value="ADENOSINE DEAMINASE 2"/>
    <property type="match status" value="1"/>
</dbReference>
<keyword evidence="8" id="KW-0732">Signal</keyword>
<comment type="cofactor">
    <cofactor evidence="1">
        <name>Zn(2+)</name>
        <dbReference type="ChEBI" id="CHEBI:29105"/>
    </cofactor>
</comment>
<proteinExistence type="inferred from homology"/>
<evidence type="ECO:0000256" key="10">
    <source>
        <dbReference type="ARBA" id="ARBA00047764"/>
    </source>
</evidence>
<dbReference type="GO" id="GO:0004000">
    <property type="term" value="F:adenosine deaminase activity"/>
    <property type="evidence" value="ECO:0007669"/>
    <property type="project" value="InterPro"/>
</dbReference>
<keyword evidence="11" id="KW-1133">Transmembrane helix</keyword>
<comment type="subcellular location">
    <subcellularLocation>
        <location evidence="2">Secreted</location>
    </subcellularLocation>
</comment>
<keyword evidence="11" id="KW-0812">Transmembrane</keyword>
<dbReference type="OrthoDB" id="7202371at2759"/>
<dbReference type="EC" id="3.5.4.4" evidence="4"/>
<dbReference type="GO" id="GO:0046103">
    <property type="term" value="P:inosine biosynthetic process"/>
    <property type="evidence" value="ECO:0007669"/>
    <property type="project" value="TreeGrafter"/>
</dbReference>
<dbReference type="FunFam" id="3.20.20.140:FF:000017">
    <property type="entry name" value="Adenosine deaminase 2"/>
    <property type="match status" value="1"/>
</dbReference>
<dbReference type="FunCoup" id="A0A7R8UQR8">
    <property type="interactions" value="86"/>
</dbReference>
<keyword evidence="15" id="KW-1185">Reference proteome</keyword>
<dbReference type="GO" id="GO:0046872">
    <property type="term" value="F:metal ion binding"/>
    <property type="evidence" value="ECO:0007669"/>
    <property type="project" value="UniProtKB-KW"/>
</dbReference>
<feature type="transmembrane region" description="Helical" evidence="11">
    <location>
        <begin position="67"/>
        <end position="88"/>
    </location>
</feature>
<dbReference type="NCBIfam" id="TIGR01431">
    <property type="entry name" value="adm_rel"/>
    <property type="match status" value="1"/>
</dbReference>
<dbReference type="InterPro" id="IPR032466">
    <property type="entry name" value="Metal_Hydrolase"/>
</dbReference>
<evidence type="ECO:0000259" key="12">
    <source>
        <dbReference type="Pfam" id="PF00962"/>
    </source>
</evidence>
<evidence type="ECO:0000313" key="14">
    <source>
        <dbReference type="EMBL" id="CAD7085254.1"/>
    </source>
</evidence>
<evidence type="ECO:0000256" key="2">
    <source>
        <dbReference type="ARBA" id="ARBA00004613"/>
    </source>
</evidence>
<dbReference type="Gene3D" id="3.20.20.140">
    <property type="entry name" value="Metal-dependent hydrolases"/>
    <property type="match status" value="1"/>
</dbReference>
<dbReference type="InterPro" id="IPR013659">
    <property type="entry name" value="A_deaminase_N"/>
</dbReference>
<feature type="domain" description="Adenosine deaminase" evidence="12">
    <location>
        <begin position="262"/>
        <end position="545"/>
    </location>
</feature>
<evidence type="ECO:0000256" key="3">
    <source>
        <dbReference type="ARBA" id="ARBA00006083"/>
    </source>
</evidence>
<dbReference type="Pfam" id="PF00962">
    <property type="entry name" value="A_deaminase"/>
    <property type="match status" value="1"/>
</dbReference>
<dbReference type="GO" id="GO:0005615">
    <property type="term" value="C:extracellular space"/>
    <property type="evidence" value="ECO:0007669"/>
    <property type="project" value="InterPro"/>
</dbReference>
<evidence type="ECO:0000256" key="4">
    <source>
        <dbReference type="ARBA" id="ARBA00012784"/>
    </source>
</evidence>
<dbReference type="PANTHER" id="PTHR11409">
    <property type="entry name" value="ADENOSINE DEAMINASE"/>
    <property type="match status" value="1"/>
</dbReference>
<dbReference type="Pfam" id="PF08451">
    <property type="entry name" value="A_deaminase_N"/>
    <property type="match status" value="1"/>
</dbReference>
<evidence type="ECO:0000256" key="7">
    <source>
        <dbReference type="ARBA" id="ARBA00022723"/>
    </source>
</evidence>
<dbReference type="EMBL" id="LR899011">
    <property type="protein sequence ID" value="CAD7085254.1"/>
    <property type="molecule type" value="Genomic_DNA"/>
</dbReference>
<dbReference type="InterPro" id="IPR006331">
    <property type="entry name" value="ADGF"/>
</dbReference>
<protein>
    <recommendedName>
        <fullName evidence="5">Adenosine deaminase</fullName>
        <ecNumber evidence="4">3.5.4.4</ecNumber>
    </recommendedName>
</protein>
<dbReference type="Proteomes" id="UP000594454">
    <property type="component" value="Chromosome 3"/>
</dbReference>
<dbReference type="SUPFAM" id="SSF51556">
    <property type="entry name" value="Metallo-dependent hydrolases"/>
    <property type="match status" value="1"/>
</dbReference>
<organism evidence="14 15">
    <name type="scientific">Hermetia illucens</name>
    <name type="common">Black soldier fly</name>
    <dbReference type="NCBI Taxonomy" id="343691"/>
    <lineage>
        <taxon>Eukaryota</taxon>
        <taxon>Metazoa</taxon>
        <taxon>Ecdysozoa</taxon>
        <taxon>Arthropoda</taxon>
        <taxon>Hexapoda</taxon>
        <taxon>Insecta</taxon>
        <taxon>Pterygota</taxon>
        <taxon>Neoptera</taxon>
        <taxon>Endopterygota</taxon>
        <taxon>Diptera</taxon>
        <taxon>Brachycera</taxon>
        <taxon>Stratiomyomorpha</taxon>
        <taxon>Stratiomyidae</taxon>
        <taxon>Hermetiinae</taxon>
        <taxon>Hermetia</taxon>
    </lineage>
</organism>
<evidence type="ECO:0000256" key="1">
    <source>
        <dbReference type="ARBA" id="ARBA00001947"/>
    </source>
</evidence>
<evidence type="ECO:0000256" key="11">
    <source>
        <dbReference type="SAM" id="Phobius"/>
    </source>
</evidence>
<dbReference type="CDD" id="cd01321">
    <property type="entry name" value="ADGF"/>
    <property type="match status" value="1"/>
</dbReference>
<dbReference type="GO" id="GO:0006154">
    <property type="term" value="P:adenosine catabolic process"/>
    <property type="evidence" value="ECO:0007669"/>
    <property type="project" value="InterPro"/>
</dbReference>
<keyword evidence="11" id="KW-0472">Membrane</keyword>
<keyword evidence="9" id="KW-0378">Hydrolase</keyword>
<keyword evidence="7" id="KW-0479">Metal-binding</keyword>
<feature type="domain" description="Adenosine/AMP deaminase N-terminal" evidence="13">
    <location>
        <begin position="84"/>
        <end position="163"/>
    </location>
</feature>
<comment type="similarity">
    <text evidence="3">Belongs to the metallo-dependent hydrolases superfamily. Adenosine and AMP deaminases family. ADGF subfamily.</text>
</comment>
<name>A0A7R8UQR8_HERIL</name>
<dbReference type="InterPro" id="IPR006330">
    <property type="entry name" value="Ado/ade_deaminase"/>
</dbReference>
<dbReference type="InterPro" id="IPR001365">
    <property type="entry name" value="A_deaminase_dom"/>
</dbReference>
<evidence type="ECO:0000256" key="9">
    <source>
        <dbReference type="ARBA" id="ARBA00022801"/>
    </source>
</evidence>
<evidence type="ECO:0000256" key="6">
    <source>
        <dbReference type="ARBA" id="ARBA00022525"/>
    </source>
</evidence>
<reference evidence="14 15" key="1">
    <citation type="submission" date="2020-11" db="EMBL/GenBank/DDBJ databases">
        <authorList>
            <person name="Wallbank WR R."/>
            <person name="Pardo Diaz C."/>
            <person name="Kozak K."/>
            <person name="Martin S."/>
            <person name="Jiggins C."/>
            <person name="Moest M."/>
            <person name="Warren A I."/>
            <person name="Generalovic N T."/>
            <person name="Byers J.R.P. K."/>
            <person name="Montejo-Kovacevich G."/>
            <person name="Yen C E."/>
        </authorList>
    </citation>
    <scope>NUCLEOTIDE SEQUENCE [LARGE SCALE GENOMIC DNA]</scope>
</reference>
<evidence type="ECO:0000256" key="5">
    <source>
        <dbReference type="ARBA" id="ARBA00018099"/>
    </source>
</evidence>
<evidence type="ECO:0000313" key="15">
    <source>
        <dbReference type="Proteomes" id="UP000594454"/>
    </source>
</evidence>
<dbReference type="AlphaFoldDB" id="A0A7R8UQR8"/>
<keyword evidence="6" id="KW-0964">Secreted</keyword>
<sequence>MYPVPRKQKQEPSNQNLIRKHIKQQKKKELLKGKHYEKANPLTRNITKRLPLPRILHHIDRKMKHNGLVAVITWFMVFGFTLCAPPQLTYEQARQAVLAAERKLMIGGSVLLSPKEIAVNKILLEAKRAEIEKGQEDLSRFPPATHFFKVKPIIEASNVFKIIKKMPKGALLHAHNSAMVSSEWFIKNITYRSGIMKCVNRNGVVLFTFRRNPQLGCKTFIYIQDERAGVPDVETYDKELEKNINLYTPTPEVDYPDIGVVWNKFQNMFDTVGDALLYKPVFEAYHYQLFKEMHDDGVIYIELRTSFPSLYDYTNNKTISAASVLLDVIDNFKANNPNFYGVKIIFSTGRNSPPATIAERFQTFKYFFAKYPKLVIGFDLVGQEDLGHPLFDFVEELQNRPPDSHFFFHAGETNQFGSTDLNILDAVLLNTTRIGHGYSLFKHPVVWHAAKKRGIAVEINPLSNQVLKLVWDLRNHPAVFYISQNFPVVISNDDPGFWNAKGVSYDYYYAFMSFFPNEAGLNVLKQLAWNTLKYSSLKDNEKLQVTRIFERMWEKFLNDILAGTFQ</sequence>
<evidence type="ECO:0000256" key="8">
    <source>
        <dbReference type="ARBA" id="ARBA00022729"/>
    </source>
</evidence>
<evidence type="ECO:0000259" key="13">
    <source>
        <dbReference type="Pfam" id="PF08451"/>
    </source>
</evidence>